<evidence type="ECO:0000256" key="1">
    <source>
        <dbReference type="ARBA" id="ARBA00022679"/>
    </source>
</evidence>
<dbReference type="Pfam" id="PF00583">
    <property type="entry name" value="Acetyltransf_1"/>
    <property type="match status" value="1"/>
</dbReference>
<evidence type="ECO:0000313" key="4">
    <source>
        <dbReference type="EMBL" id="MDX8029406.1"/>
    </source>
</evidence>
<gene>
    <name evidence="4" type="ORF">SK803_04250</name>
</gene>
<dbReference type="InterPro" id="IPR016181">
    <property type="entry name" value="Acyl_CoA_acyltransferase"/>
</dbReference>
<dbReference type="PANTHER" id="PTHR43072">
    <property type="entry name" value="N-ACETYLTRANSFERASE"/>
    <property type="match status" value="1"/>
</dbReference>
<evidence type="ECO:0000256" key="2">
    <source>
        <dbReference type="ARBA" id="ARBA00023315"/>
    </source>
</evidence>
<feature type="domain" description="N-acetyltransferase" evidence="3">
    <location>
        <begin position="11"/>
        <end position="164"/>
    </location>
</feature>
<evidence type="ECO:0000313" key="5">
    <source>
        <dbReference type="Proteomes" id="UP001285521"/>
    </source>
</evidence>
<reference evidence="4 5" key="1">
    <citation type="submission" date="2023-11" db="EMBL/GenBank/DDBJ databases">
        <title>Lentzea sokolovensis, sp. nov., Lentzea kristufkii, sp. nov., and Lentzea miocenensis, sp. nov., rare actinobacteria from Sokolov Coal Basin, Miocene lacustrine sediment, Czech Republic.</title>
        <authorList>
            <person name="Lara A."/>
            <person name="Kotroba L."/>
            <person name="Nouioui I."/>
            <person name="Neumann-Schaal M."/>
            <person name="Mast Y."/>
            <person name="Chronakova A."/>
        </authorList>
    </citation>
    <scope>NUCLEOTIDE SEQUENCE [LARGE SCALE GENOMIC DNA]</scope>
    <source>
        <strain evidence="4 5">BCCO 10_0856</strain>
    </source>
</reference>
<keyword evidence="1" id="KW-0808">Transferase</keyword>
<sequence length="169" mass="18384">MEIIQGGPEHVDTAALIWAHAVTARDGYDEVPSLAQARPGIENALKNEPSLLLLALEGDEAVGFIAGGPHETKPREANTAFINYVGVHPDAWGRGVGEAMLRALPDALIKNGYRNAELLVFVDNIRGVRLYERLGWIKVGDPAPHPRNGRVEQRCSFSLALWDGGRESV</sequence>
<organism evidence="4 5">
    <name type="scientific">Lentzea miocenica</name>
    <dbReference type="NCBI Taxonomy" id="3095431"/>
    <lineage>
        <taxon>Bacteria</taxon>
        <taxon>Bacillati</taxon>
        <taxon>Actinomycetota</taxon>
        <taxon>Actinomycetes</taxon>
        <taxon>Pseudonocardiales</taxon>
        <taxon>Pseudonocardiaceae</taxon>
        <taxon>Lentzea</taxon>
    </lineage>
</organism>
<keyword evidence="2" id="KW-0012">Acyltransferase</keyword>
<dbReference type="Gene3D" id="3.40.630.30">
    <property type="match status" value="1"/>
</dbReference>
<evidence type="ECO:0000259" key="3">
    <source>
        <dbReference type="PROSITE" id="PS51186"/>
    </source>
</evidence>
<dbReference type="EMBL" id="JAXAVW010000003">
    <property type="protein sequence ID" value="MDX8029406.1"/>
    <property type="molecule type" value="Genomic_DNA"/>
</dbReference>
<proteinExistence type="predicted"/>
<dbReference type="SUPFAM" id="SSF55729">
    <property type="entry name" value="Acyl-CoA N-acyltransferases (Nat)"/>
    <property type="match status" value="1"/>
</dbReference>
<dbReference type="Proteomes" id="UP001285521">
    <property type="component" value="Unassembled WGS sequence"/>
</dbReference>
<dbReference type="PANTHER" id="PTHR43072:SF23">
    <property type="entry name" value="UPF0039 PROTEIN C11D3.02C"/>
    <property type="match status" value="1"/>
</dbReference>
<name>A0ABU4SU48_9PSEU</name>
<dbReference type="PROSITE" id="PS51186">
    <property type="entry name" value="GNAT"/>
    <property type="match status" value="1"/>
</dbReference>
<accession>A0ABU4SU48</accession>
<dbReference type="InterPro" id="IPR000182">
    <property type="entry name" value="GNAT_dom"/>
</dbReference>
<dbReference type="RefSeq" id="WP_319964414.1">
    <property type="nucleotide sequence ID" value="NZ_JAXAVW010000003.1"/>
</dbReference>
<protein>
    <submittedName>
        <fullName evidence="4">GNAT family N-acetyltransferase</fullName>
    </submittedName>
</protein>
<dbReference type="CDD" id="cd04301">
    <property type="entry name" value="NAT_SF"/>
    <property type="match status" value="1"/>
</dbReference>
<comment type="caution">
    <text evidence="4">The sequence shown here is derived from an EMBL/GenBank/DDBJ whole genome shotgun (WGS) entry which is preliminary data.</text>
</comment>
<keyword evidence="5" id="KW-1185">Reference proteome</keyword>